<name>A0A2S9H359_9BURK</name>
<evidence type="ECO:0000313" key="2">
    <source>
        <dbReference type="Proteomes" id="UP000237839"/>
    </source>
</evidence>
<protein>
    <submittedName>
        <fullName evidence="1">Uncharacterized protein</fullName>
    </submittedName>
</protein>
<proteinExistence type="predicted"/>
<evidence type="ECO:0000313" key="1">
    <source>
        <dbReference type="EMBL" id="PRC94411.1"/>
    </source>
</evidence>
<accession>A0A2S9H359</accession>
<organism evidence="1 2">
    <name type="scientific">Solimicrobium silvestre</name>
    <dbReference type="NCBI Taxonomy" id="2099400"/>
    <lineage>
        <taxon>Bacteria</taxon>
        <taxon>Pseudomonadati</taxon>
        <taxon>Pseudomonadota</taxon>
        <taxon>Betaproteobacteria</taxon>
        <taxon>Burkholderiales</taxon>
        <taxon>Oxalobacteraceae</taxon>
        <taxon>Solimicrobium</taxon>
    </lineage>
</organism>
<comment type="caution">
    <text evidence="1">The sequence shown here is derived from an EMBL/GenBank/DDBJ whole genome shotgun (WGS) entry which is preliminary data.</text>
</comment>
<reference evidence="1 2" key="1">
    <citation type="submission" date="2018-02" db="EMBL/GenBank/DDBJ databases">
        <title>Solimicrobium silvestre gen. nov., sp. nov., isolated from alpine forest soil.</title>
        <authorList>
            <person name="Margesin R."/>
            <person name="Albuquerque L."/>
            <person name="Zhang D.-C."/>
            <person name="Froufe H.J.C."/>
            <person name="Severino R."/>
            <person name="Roxo I."/>
            <person name="Egas C."/>
            <person name="Da Costa M.S."/>
        </authorList>
    </citation>
    <scope>NUCLEOTIDE SEQUENCE [LARGE SCALE GENOMIC DNA]</scope>
    <source>
        <strain evidence="1 2">S20-91</strain>
    </source>
</reference>
<dbReference type="Proteomes" id="UP000237839">
    <property type="component" value="Unassembled WGS sequence"/>
</dbReference>
<keyword evidence="2" id="KW-1185">Reference proteome</keyword>
<sequence length="44" mass="5022">MQMSDISFGTTDWLQNDKVEHKGERATLKSSIRLSERQIKALAT</sequence>
<dbReference type="EMBL" id="PUGF01000003">
    <property type="protein sequence ID" value="PRC94411.1"/>
    <property type="molecule type" value="Genomic_DNA"/>
</dbReference>
<dbReference type="AlphaFoldDB" id="A0A2S9H359"/>
<gene>
    <name evidence="1" type="ORF">S2091_1032</name>
</gene>